<comment type="caution">
    <text evidence="3">The sequence shown here is derived from an EMBL/GenBank/DDBJ whole genome shotgun (WGS) entry which is preliminary data.</text>
</comment>
<organism evidence="3 4">
    <name type="scientific">Mycena albidolilacea</name>
    <dbReference type="NCBI Taxonomy" id="1033008"/>
    <lineage>
        <taxon>Eukaryota</taxon>
        <taxon>Fungi</taxon>
        <taxon>Dikarya</taxon>
        <taxon>Basidiomycota</taxon>
        <taxon>Agaricomycotina</taxon>
        <taxon>Agaricomycetes</taxon>
        <taxon>Agaricomycetidae</taxon>
        <taxon>Agaricales</taxon>
        <taxon>Marasmiineae</taxon>
        <taxon>Mycenaceae</taxon>
        <taxon>Mycena</taxon>
    </lineage>
</organism>
<evidence type="ECO:0000259" key="2">
    <source>
        <dbReference type="Pfam" id="PF06110"/>
    </source>
</evidence>
<evidence type="ECO:0000256" key="1">
    <source>
        <dbReference type="ARBA" id="ARBA00008987"/>
    </source>
</evidence>
<dbReference type="InterPro" id="IPR036249">
    <property type="entry name" value="Thioredoxin-like_sf"/>
</dbReference>
<dbReference type="Pfam" id="PF06110">
    <property type="entry name" value="TXD17-like_Trx"/>
    <property type="match status" value="1"/>
</dbReference>
<dbReference type="SUPFAM" id="SSF52833">
    <property type="entry name" value="Thioredoxin-like"/>
    <property type="match status" value="1"/>
</dbReference>
<accession>A0AAD7F0F1</accession>
<evidence type="ECO:0000313" key="3">
    <source>
        <dbReference type="EMBL" id="KAJ7361463.1"/>
    </source>
</evidence>
<keyword evidence="4" id="KW-1185">Reference proteome</keyword>
<dbReference type="GO" id="GO:0047134">
    <property type="term" value="F:protein-disulfide reductase [NAD(P)H] activity"/>
    <property type="evidence" value="ECO:0007669"/>
    <property type="project" value="InterPro"/>
</dbReference>
<name>A0AAD7F0F1_9AGAR</name>
<dbReference type="PANTHER" id="PTHR12452">
    <property type="entry name" value="42-9-9 PROTEIN-RELATED"/>
    <property type="match status" value="1"/>
</dbReference>
<dbReference type="InterPro" id="IPR045108">
    <property type="entry name" value="TXNDC17-like"/>
</dbReference>
<reference evidence="3" key="1">
    <citation type="submission" date="2023-03" db="EMBL/GenBank/DDBJ databases">
        <title>Massive genome expansion in bonnet fungi (Mycena s.s.) driven by repeated elements and novel gene families across ecological guilds.</title>
        <authorList>
            <consortium name="Lawrence Berkeley National Laboratory"/>
            <person name="Harder C.B."/>
            <person name="Miyauchi S."/>
            <person name="Viragh M."/>
            <person name="Kuo A."/>
            <person name="Thoen E."/>
            <person name="Andreopoulos B."/>
            <person name="Lu D."/>
            <person name="Skrede I."/>
            <person name="Drula E."/>
            <person name="Henrissat B."/>
            <person name="Morin E."/>
            <person name="Kohler A."/>
            <person name="Barry K."/>
            <person name="LaButti K."/>
            <person name="Morin E."/>
            <person name="Salamov A."/>
            <person name="Lipzen A."/>
            <person name="Mereny Z."/>
            <person name="Hegedus B."/>
            <person name="Baldrian P."/>
            <person name="Stursova M."/>
            <person name="Weitz H."/>
            <person name="Taylor A."/>
            <person name="Grigoriev I.V."/>
            <person name="Nagy L.G."/>
            <person name="Martin F."/>
            <person name="Kauserud H."/>
        </authorList>
    </citation>
    <scope>NUCLEOTIDE SEQUENCE</scope>
    <source>
        <strain evidence="3">CBHHK002</strain>
    </source>
</reference>
<gene>
    <name evidence="3" type="ORF">DFH08DRAFT_844274</name>
</gene>
<dbReference type="Proteomes" id="UP001218218">
    <property type="component" value="Unassembled WGS sequence"/>
</dbReference>
<protein>
    <recommendedName>
        <fullName evidence="2">Thioredoxin domain-containing protein</fullName>
    </recommendedName>
</protein>
<dbReference type="PANTHER" id="PTHR12452:SF0">
    <property type="entry name" value="THIOREDOXIN DOMAIN-CONTAINING PROTEIN 17"/>
    <property type="match status" value="1"/>
</dbReference>
<dbReference type="AlphaFoldDB" id="A0AAD7F0F1"/>
<comment type="similarity">
    <text evidence="1">Belongs to the thioredoxin family.</text>
</comment>
<dbReference type="EMBL" id="JARIHO010000005">
    <property type="protein sequence ID" value="KAJ7361463.1"/>
    <property type="molecule type" value="Genomic_DNA"/>
</dbReference>
<dbReference type="GO" id="GO:0005829">
    <property type="term" value="C:cytosol"/>
    <property type="evidence" value="ECO:0007669"/>
    <property type="project" value="TreeGrafter"/>
</dbReference>
<dbReference type="InterPro" id="IPR010357">
    <property type="entry name" value="TXNDC17_dom"/>
</dbReference>
<feature type="domain" description="Thioredoxin" evidence="2">
    <location>
        <begin position="21"/>
        <end position="110"/>
    </location>
</feature>
<dbReference type="Gene3D" id="3.40.30.10">
    <property type="entry name" value="Glutaredoxin"/>
    <property type="match status" value="1"/>
</dbReference>
<sequence length="120" mass="13414">MPLNIAEPPVDPTALLQRPEEFLIFYADIVDGKMWCSDCRAVDDNIRKTFTGSDSISPTAAIVYVGNKPNWKSLDNVFRGEPFKITDVPTIVKIREGKEVARLVDQEINSKLADFVLSNS</sequence>
<proteinExistence type="inferred from homology"/>
<evidence type="ECO:0000313" key="4">
    <source>
        <dbReference type="Proteomes" id="UP001218218"/>
    </source>
</evidence>